<dbReference type="EC" id="3.6.1.7" evidence="2 4"/>
<comment type="catalytic activity">
    <reaction evidence="3 4">
        <text>an acyl phosphate + H2O = a carboxylate + phosphate + H(+)</text>
        <dbReference type="Rhea" id="RHEA:14965"/>
        <dbReference type="ChEBI" id="CHEBI:15377"/>
        <dbReference type="ChEBI" id="CHEBI:15378"/>
        <dbReference type="ChEBI" id="CHEBI:29067"/>
        <dbReference type="ChEBI" id="CHEBI:43474"/>
        <dbReference type="ChEBI" id="CHEBI:59918"/>
        <dbReference type="EC" id="3.6.1.7"/>
    </reaction>
</comment>
<evidence type="ECO:0000256" key="5">
    <source>
        <dbReference type="RuleBase" id="RU004168"/>
    </source>
</evidence>
<protein>
    <recommendedName>
        <fullName evidence="2 4">acylphosphatase</fullName>
        <ecNumber evidence="2 4">3.6.1.7</ecNumber>
    </recommendedName>
</protein>
<evidence type="ECO:0000256" key="3">
    <source>
        <dbReference type="ARBA" id="ARBA00047645"/>
    </source>
</evidence>
<dbReference type="Proteomes" id="UP000199379">
    <property type="component" value="Unassembled WGS sequence"/>
</dbReference>
<dbReference type="AlphaFoldDB" id="A0A1H6SYK2"/>
<dbReference type="PROSITE" id="PS00151">
    <property type="entry name" value="ACYLPHOSPHATASE_2"/>
    <property type="match status" value="1"/>
</dbReference>
<dbReference type="Gene3D" id="3.30.70.100">
    <property type="match status" value="1"/>
</dbReference>
<evidence type="ECO:0000256" key="6">
    <source>
        <dbReference type="SAM" id="MobiDB-lite"/>
    </source>
</evidence>
<sequence length="92" mass="10157">MSDEKSVSVQITGRVQGVWYRGWTRAEAQKLGLRGWVRNERDGSVSAVLCGPAAQVDEMLRRMWQGPGGARVDTIETQPGAPVEDAGFEVRR</sequence>
<feature type="active site" evidence="4">
    <location>
        <position position="39"/>
    </location>
</feature>
<dbReference type="InterPro" id="IPR017968">
    <property type="entry name" value="Acylphosphatase_CS"/>
</dbReference>
<dbReference type="GO" id="GO:0003998">
    <property type="term" value="F:acylphosphatase activity"/>
    <property type="evidence" value="ECO:0007669"/>
    <property type="project" value="UniProtKB-EC"/>
</dbReference>
<dbReference type="PANTHER" id="PTHR47268:SF4">
    <property type="entry name" value="ACYLPHOSPHATASE"/>
    <property type="match status" value="1"/>
</dbReference>
<evidence type="ECO:0000256" key="1">
    <source>
        <dbReference type="ARBA" id="ARBA00005614"/>
    </source>
</evidence>
<dbReference type="InterPro" id="IPR001792">
    <property type="entry name" value="Acylphosphatase-like_dom"/>
</dbReference>
<feature type="domain" description="Acylphosphatase-like" evidence="7">
    <location>
        <begin position="6"/>
        <end position="92"/>
    </location>
</feature>
<dbReference type="PRINTS" id="PR00112">
    <property type="entry name" value="ACYLPHPHTASE"/>
</dbReference>
<dbReference type="RefSeq" id="WP_092362575.1">
    <property type="nucleotide sequence ID" value="NZ_BMGV01000002.1"/>
</dbReference>
<dbReference type="Pfam" id="PF00708">
    <property type="entry name" value="Acylphosphatase"/>
    <property type="match status" value="1"/>
</dbReference>
<evidence type="ECO:0000256" key="4">
    <source>
        <dbReference type="PROSITE-ProRule" id="PRU00520"/>
    </source>
</evidence>
<proteinExistence type="inferred from homology"/>
<reference evidence="8 9" key="1">
    <citation type="submission" date="2016-10" db="EMBL/GenBank/DDBJ databases">
        <authorList>
            <person name="de Groot N.N."/>
        </authorList>
    </citation>
    <scope>NUCLEOTIDE SEQUENCE [LARGE SCALE GENOMIC DNA]</scope>
    <source>
        <strain evidence="8 9">DSM 29340</strain>
    </source>
</reference>
<keyword evidence="9" id="KW-1185">Reference proteome</keyword>
<evidence type="ECO:0000256" key="2">
    <source>
        <dbReference type="ARBA" id="ARBA00012150"/>
    </source>
</evidence>
<dbReference type="OrthoDB" id="5295388at2"/>
<evidence type="ECO:0000259" key="7">
    <source>
        <dbReference type="PROSITE" id="PS51160"/>
    </source>
</evidence>
<name>A0A1H6SYK2_9RHOB</name>
<dbReference type="PANTHER" id="PTHR47268">
    <property type="entry name" value="ACYLPHOSPHATASE"/>
    <property type="match status" value="1"/>
</dbReference>
<accession>A0A1H6SYK2</accession>
<dbReference type="InterPro" id="IPR020456">
    <property type="entry name" value="Acylphosphatase"/>
</dbReference>
<dbReference type="SUPFAM" id="SSF54975">
    <property type="entry name" value="Acylphosphatase/BLUF domain-like"/>
    <property type="match status" value="1"/>
</dbReference>
<comment type="similarity">
    <text evidence="1 5">Belongs to the acylphosphatase family.</text>
</comment>
<organism evidence="8 9">
    <name type="scientific">Cribrihabitans marinus</name>
    <dbReference type="NCBI Taxonomy" id="1227549"/>
    <lineage>
        <taxon>Bacteria</taxon>
        <taxon>Pseudomonadati</taxon>
        <taxon>Pseudomonadota</taxon>
        <taxon>Alphaproteobacteria</taxon>
        <taxon>Rhodobacterales</taxon>
        <taxon>Paracoccaceae</taxon>
        <taxon>Cribrihabitans</taxon>
    </lineage>
</organism>
<feature type="region of interest" description="Disordered" evidence="6">
    <location>
        <begin position="70"/>
        <end position="92"/>
    </location>
</feature>
<dbReference type="STRING" id="1227549.SAMN05444007_102200"/>
<dbReference type="PROSITE" id="PS51160">
    <property type="entry name" value="ACYLPHOSPHATASE_3"/>
    <property type="match status" value="1"/>
</dbReference>
<dbReference type="InterPro" id="IPR036046">
    <property type="entry name" value="Acylphosphatase-like_dom_sf"/>
</dbReference>
<keyword evidence="4" id="KW-0378">Hydrolase</keyword>
<dbReference type="EMBL" id="FNYD01000002">
    <property type="protein sequence ID" value="SEI72006.1"/>
    <property type="molecule type" value="Genomic_DNA"/>
</dbReference>
<feature type="active site" evidence="4">
    <location>
        <position position="21"/>
    </location>
</feature>
<gene>
    <name evidence="8" type="ORF">SAMN05444007_102200</name>
</gene>
<evidence type="ECO:0000313" key="8">
    <source>
        <dbReference type="EMBL" id="SEI72006.1"/>
    </source>
</evidence>
<evidence type="ECO:0000313" key="9">
    <source>
        <dbReference type="Proteomes" id="UP000199379"/>
    </source>
</evidence>